<reference evidence="1" key="1">
    <citation type="submission" date="2020-09" db="EMBL/GenBank/DDBJ databases">
        <title>Genome-Enabled Discovery of Anthraquinone Biosynthesis in Senna tora.</title>
        <authorList>
            <person name="Kang S.-H."/>
            <person name="Pandey R.P."/>
            <person name="Lee C.-M."/>
            <person name="Sim J.-S."/>
            <person name="Jeong J.-T."/>
            <person name="Choi B.-S."/>
            <person name="Jung M."/>
            <person name="Ginzburg D."/>
            <person name="Zhao K."/>
            <person name="Won S.Y."/>
            <person name="Oh T.-J."/>
            <person name="Yu Y."/>
            <person name="Kim N.-H."/>
            <person name="Lee O.R."/>
            <person name="Lee T.-H."/>
            <person name="Bashyal P."/>
            <person name="Kim T.-S."/>
            <person name="Lee W.-H."/>
            <person name="Kawkins C."/>
            <person name="Kim C.-K."/>
            <person name="Kim J.S."/>
            <person name="Ahn B.O."/>
            <person name="Rhee S.Y."/>
            <person name="Sohng J.K."/>
        </authorList>
    </citation>
    <scope>NUCLEOTIDE SEQUENCE</scope>
    <source>
        <tissue evidence="1">Leaf</tissue>
    </source>
</reference>
<gene>
    <name evidence="1" type="ORF">G2W53_008165</name>
</gene>
<protein>
    <submittedName>
        <fullName evidence="1">Uncharacterized protein</fullName>
    </submittedName>
</protein>
<sequence length="36" mass="3952">METMVYTGAQGVVSMSEVKGKDSVAYVCWLLREGLL</sequence>
<accession>A0A834X9K9</accession>
<comment type="caution">
    <text evidence="1">The sequence shown here is derived from an EMBL/GenBank/DDBJ whole genome shotgun (WGS) entry which is preliminary data.</text>
</comment>
<dbReference type="EMBL" id="JAAIUW010000003">
    <property type="protein sequence ID" value="KAF7839683.1"/>
    <property type="molecule type" value="Genomic_DNA"/>
</dbReference>
<organism evidence="1 2">
    <name type="scientific">Senna tora</name>
    <dbReference type="NCBI Taxonomy" id="362788"/>
    <lineage>
        <taxon>Eukaryota</taxon>
        <taxon>Viridiplantae</taxon>
        <taxon>Streptophyta</taxon>
        <taxon>Embryophyta</taxon>
        <taxon>Tracheophyta</taxon>
        <taxon>Spermatophyta</taxon>
        <taxon>Magnoliopsida</taxon>
        <taxon>eudicotyledons</taxon>
        <taxon>Gunneridae</taxon>
        <taxon>Pentapetalae</taxon>
        <taxon>rosids</taxon>
        <taxon>fabids</taxon>
        <taxon>Fabales</taxon>
        <taxon>Fabaceae</taxon>
        <taxon>Caesalpinioideae</taxon>
        <taxon>Cassia clade</taxon>
        <taxon>Senna</taxon>
    </lineage>
</organism>
<proteinExistence type="predicted"/>
<evidence type="ECO:0000313" key="1">
    <source>
        <dbReference type="EMBL" id="KAF7839683.1"/>
    </source>
</evidence>
<dbReference type="Proteomes" id="UP000634136">
    <property type="component" value="Unassembled WGS sequence"/>
</dbReference>
<evidence type="ECO:0000313" key="2">
    <source>
        <dbReference type="Proteomes" id="UP000634136"/>
    </source>
</evidence>
<dbReference type="AlphaFoldDB" id="A0A834X9K9"/>
<keyword evidence="2" id="KW-1185">Reference proteome</keyword>
<name>A0A834X9K9_9FABA</name>